<dbReference type="Proteomes" id="UP000070501">
    <property type="component" value="Unassembled WGS sequence"/>
</dbReference>
<reference evidence="2" key="1">
    <citation type="submission" date="2016-02" db="EMBL/GenBank/DDBJ databases">
        <title>Draft genome sequence of Microdochium bolleyi, a fungal endophyte of beachgrass.</title>
        <authorList>
            <consortium name="DOE Joint Genome Institute"/>
            <person name="David A.S."/>
            <person name="May G."/>
            <person name="Haridas S."/>
            <person name="Lim J."/>
            <person name="Wang M."/>
            <person name="Labutti K."/>
            <person name="Lipzen A."/>
            <person name="Barry K."/>
            <person name="Grigoriev I.V."/>
        </authorList>
    </citation>
    <scope>NUCLEOTIDE SEQUENCE [LARGE SCALE GENOMIC DNA]</scope>
    <source>
        <strain evidence="2">J235TASD1</strain>
    </source>
</reference>
<dbReference type="InParanoid" id="A0A136JHG8"/>
<name>A0A136JHG8_9PEZI</name>
<keyword evidence="2" id="KW-1185">Reference proteome</keyword>
<accession>A0A136JHG8</accession>
<sequence>MTAPYLFAILSRHAQAHARLDDLSRKLFGLDKRSIDLLHHVQRGRNLSYMLSSGSPPISPQCTIITRTHTRHMTCMEHEVTTVFVPRRKGKRDGSAGLPYLHAHTHTHTHTHTPQRALWFILLYNNIDSIQQI</sequence>
<evidence type="ECO:0000313" key="2">
    <source>
        <dbReference type="Proteomes" id="UP000070501"/>
    </source>
</evidence>
<protein>
    <submittedName>
        <fullName evidence="1">Uncharacterized protein</fullName>
    </submittedName>
</protein>
<organism evidence="1 2">
    <name type="scientific">Microdochium bolleyi</name>
    <dbReference type="NCBI Taxonomy" id="196109"/>
    <lineage>
        <taxon>Eukaryota</taxon>
        <taxon>Fungi</taxon>
        <taxon>Dikarya</taxon>
        <taxon>Ascomycota</taxon>
        <taxon>Pezizomycotina</taxon>
        <taxon>Sordariomycetes</taxon>
        <taxon>Xylariomycetidae</taxon>
        <taxon>Xylariales</taxon>
        <taxon>Microdochiaceae</taxon>
        <taxon>Microdochium</taxon>
    </lineage>
</organism>
<gene>
    <name evidence="1" type="ORF">Micbo1qcDRAFT_1791</name>
</gene>
<proteinExistence type="predicted"/>
<evidence type="ECO:0000313" key="1">
    <source>
        <dbReference type="EMBL" id="KXJ96601.1"/>
    </source>
</evidence>
<dbReference type="AlphaFoldDB" id="A0A136JHG8"/>
<dbReference type="EMBL" id="KQ964245">
    <property type="protein sequence ID" value="KXJ96601.1"/>
    <property type="molecule type" value="Genomic_DNA"/>
</dbReference>